<feature type="compositionally biased region" description="Low complexity" evidence="2">
    <location>
        <begin position="2514"/>
        <end position="2546"/>
    </location>
</feature>
<dbReference type="Proteomes" id="UP000006906">
    <property type="component" value="Chromosome 1"/>
</dbReference>
<evidence type="ECO:0000256" key="2">
    <source>
        <dbReference type="SAM" id="MobiDB-lite"/>
    </source>
</evidence>
<feature type="compositionally biased region" description="Low complexity" evidence="2">
    <location>
        <begin position="1718"/>
        <end position="1736"/>
    </location>
</feature>
<sequence>MQFAQAPACLHQLFHGDVVVLESVQSSTAYAVEVRETEAGSVAQLQLTATPVANAAAQRAAALEVVEQGEWVGLRSLLLDGLFLQARKKAPSLVFFSNRLGVWEQWKVEPLYQGVLQQHSPAICLTSRQVPSISLSVRAWRVGSTAPPLTFQPASLLQPAVGLPALDAAGYALAHGGSAGGATAAFASRGGTEGGYAESVASSSLQDEALELSHHVVKGYVTRVTKWPLFLAFRLWRAEARAQRSRRAAAATSAQWQQEAEAVLAAQQRVALERHQRHMMLLACQCWARLRTRQLSRALQDWHVRARRSGHLERLRQLLQRSLRHRHMAAALEAWSRYAHDRRARLVQLRGFYLRLASRRARAVLLGWRGAAAAQRDAIAAVQQRRGAVLLAAALRGWRGVTERLEAARQRAHVLADAATDAALFSILHAWRGCCLRRQHLAARAQLLLAATARRILATAWGAWRDLTDTAAERRQRAGLLAALRRQHAAAAVLRHWAVRVAEAAALRFAAEQVDARRRRRLLPAVFTAWRAMADMSADLDDEHSPQAAARFLDTLQRLVSGEHRRGVLRRLLAAWRRMAADGVRQADTAEAMLRVRTRSRAAEVLRQWHRVLQHQAWMQEQLLAVYRQGAVRKVLQSWAEVAVGKARLASTAALVGRRLWRRRLSLALGGWRALAARVHSQWNAAGARATVSLARRMLRGWRRQCDVSRTWQGALVRCRGRHERALLATSLRALHNRVSLQQRVSALARRCGAALARRAVRGWRQQALAGLRLQSFGRLLHAKWRRTLSRAVLRSWFLAAHSASLQLHLLEALEAANLTSTTSAGTGGDGAVLLPAWQAAWPAGWAPGAAVAGYYVPPVRSAAAAGAVAAAAAAAFDRRHAAVLRLLVASLGGVGAGGGAGNGGSAAMWAAAELLLTRLPRLAKLASRARRRATEVLRAWHSRASYTAGLSRAGARLQRRCRQLLLGSCFRGWRSSVTAVRARRGTAMLLVRRAVKALGVECLRAWRQATARAVRLRRTLLEVLARRVERTKRVVLLGWLEEVHETRLRREEVRCVKADARLARMGRTLRAWQEAVTAAGAVRAVAERRFTATWMRFKREVLLVWRNVVELSQQHLATCVRLVRKRMERRCAAAVLGGWRTYARHERERRENWPLLCRVFLAWLTLVQPAGRAAQAARERQERLERLEQESAAARRSTQQRDITAAAPQASAASISPALPADSGSSMPTALRAATVAPEAAPVASPVSVTGPAAAPMPSPSAPVSATAAAASAAAAGEDARPAPTPAGAEAPDLGSLPSLRPIIVGPSTVEAAGSPVPGGSDHGSSSPPVEEVHFANRRRSTLDTDNGAGAMVAQPPPGPLGQHPAAYMWQQWHSMMQTERANSFGGAAGAIPLPFGAWGQLAASVQAAAEGGDAAALKDRLGKLEEAIKTQREQEEAAKARADKDKESASSAPVAASSPPAAAYRPPPPLPTLAPTGSSSARAMTASCRPEPGPMYQIRQGNNTTVGRASTASLTGLATVDSGNSGNAPSPSTTPPPGGTAAGAAAPAAPTVHVVVHNPYGGPPGPYDPSRPDSPTGGDSVPLGWNWSRRATTDAVVAAAEMLLERRSRKKLDVPPLQPEEEDEDEEDGAVTAVPYVGPGGPRSGGGRGTGATAVPAAEASSSQQAAVGVGSSGGAGTGAESAAQVGPGAAKPVQVVGGSSAGNGEDLLLPLTPVAAASAAGTSSGAAADGSQARHIAAEGAALPPQLRFQLGPPAKRVSPPQAPWQQQPPPDEDGPGLQPAAHPDAPPLQGDGSDSLPRPSAGGGGPNLHQPTARRSMSRLSNASFNYSAWGEASVQPPSPPQEAQQSSPGRLDQGHEGSMPVPLLPLPAAASGGLLVPAHGSPQPIVMSPHDSADQQALLQTQPHGQQHGQQQQQQQQPIYITQHLVDGRTVVYAQGAAGSTDASQAQLQHPQPQYPPMHQQQAPQALTYPEAQQQQQQQQQQLQQQQQQQQRPGGARVSGRHRVTFASEAQAPMALQQPPQQQQPGMFYGMPAAQTAPGVAGVPGVAAVPPPAGVSPLPAGWVSLPAGAPQSLAPAAAPDAAAGGWPGAAPPGTAITVLYPHTNAAGAPGLAQGMLVLQASPAPAPVQPQQAAVSLQQGGAAAGGAAAGGGGSGGGALAPVAPDMSDMDTLLGELEARSRAAMTSPRRQGAGRAGGSGGGAGRAAYGGGGARAATAGGAMAGGSGTAAGMLGGGLGGLGAIDSLHVRATTLSAPGAPVFGSWAGPGGMPAAEGQAAGGRRATHASEVEDAGGSAAEGDRPSVVDAALRRLEAASVHAHAAAAAWTAVARQVEDEAVESGEREMSRLAVAVQAAAAAATAAATSSAAAAERTARSPARTGAGPGAAREPVAAAAAAAAASNARLGSGRAQPRRAPGLGAAAGGGAADLLATFLPGAQQAMRRQAPAAPAAYRAQQHQQHQQQQQYAAAAPYDGQDEEELAFGSVISQPYRYARRPESRWLADAGAAVADRAEQQQHQQRAAWEWAARQDAASHQHAAAQTAAHPHRSRPQVEPSLRTGVQGSYEQQQLLQHQRMERRQPSGGSASSETAAAAAEACPTCGSPTRPSMHARQVEPATRGAHALAHAPAQAPVQSGREERRVRWSLDGEWPAAPRERHRHSGAAGGLDPMAELAMLARRRGNAHLAATLAGLSGGAASGATTAGGDREPGLHAPAHAAAAPPSAAAAHPQRSVPGAASAARSDALRPAAPRGRDLPPSGSAAGPPAYDRACTRAPASAPPTPPRFGGGGMAAFEGGGGGGAAAMPAFPGALAAYLPRRPSTQDSMSSSASSGASSVGAGGGGGGPTLPALIDVDGSRLGAFDPDPLGSPLKGVLGECRRLQAAAVRREAEGHAVVREVVSELSPRSAVAAALRAVMDGRQGCAAADGGQGGAAGAGEGVGSRARRAILTSSRRV</sequence>
<dbReference type="InterPro" id="IPR026581">
    <property type="entry name" value="TCP10L/CENPJ"/>
</dbReference>
<feature type="region of interest" description="Disordered" evidence="2">
    <location>
        <begin position="1519"/>
        <end position="1586"/>
    </location>
</feature>
<dbReference type="EMBL" id="CM008962">
    <property type="protein sequence ID" value="PNW88353.1"/>
    <property type="molecule type" value="Genomic_DNA"/>
</dbReference>
<feature type="compositionally biased region" description="Low complexity" evidence="2">
    <location>
        <begin position="2714"/>
        <end position="2731"/>
    </location>
</feature>
<feature type="domain" description="Sfi1 spindle body" evidence="3">
    <location>
        <begin position="364"/>
        <end position="532"/>
    </location>
</feature>
<dbReference type="Pfam" id="PF08457">
    <property type="entry name" value="Sfi1"/>
    <property type="match status" value="1"/>
</dbReference>
<feature type="region of interest" description="Disordered" evidence="2">
    <location>
        <begin position="1185"/>
        <end position="1228"/>
    </location>
</feature>
<dbReference type="OrthoDB" id="550076at2759"/>
<dbReference type="PANTHER" id="PTHR10331:SF6">
    <property type="entry name" value="SPINDLE ASSEMBLY ABNORMAL 4"/>
    <property type="match status" value="1"/>
</dbReference>
<feature type="region of interest" description="Disordered" evidence="2">
    <location>
        <begin position="2443"/>
        <end position="2477"/>
    </location>
</feature>
<feature type="region of interest" description="Disordered" evidence="2">
    <location>
        <begin position="1274"/>
        <end position="1332"/>
    </location>
</feature>
<feature type="compositionally biased region" description="Low complexity" evidence="2">
    <location>
        <begin position="2015"/>
        <end position="2030"/>
    </location>
</feature>
<proteinExistence type="inferred from homology"/>
<gene>
    <name evidence="4" type="ORF">CHLRE_01g025767v5</name>
</gene>
<feature type="compositionally biased region" description="Low complexity" evidence="2">
    <location>
        <begin position="2758"/>
        <end position="2768"/>
    </location>
</feature>
<feature type="compositionally biased region" description="Low complexity" evidence="2">
    <location>
        <begin position="2623"/>
        <end position="2634"/>
    </location>
</feature>
<organism evidence="4 5">
    <name type="scientific">Chlamydomonas reinhardtii</name>
    <name type="common">Chlamydomonas smithii</name>
    <dbReference type="NCBI Taxonomy" id="3055"/>
    <lineage>
        <taxon>Eukaryota</taxon>
        <taxon>Viridiplantae</taxon>
        <taxon>Chlorophyta</taxon>
        <taxon>core chlorophytes</taxon>
        <taxon>Chlorophyceae</taxon>
        <taxon>CS clade</taxon>
        <taxon>Chlamydomonadales</taxon>
        <taxon>Chlamydomonadaceae</taxon>
        <taxon>Chlamydomonas</taxon>
    </lineage>
</organism>
<dbReference type="GeneID" id="66052051"/>
<feature type="compositionally biased region" description="Basic and acidic residues" evidence="2">
    <location>
        <begin position="1432"/>
        <end position="1450"/>
    </location>
</feature>
<feature type="compositionally biased region" description="Acidic residues" evidence="2">
    <location>
        <begin position="1621"/>
        <end position="1631"/>
    </location>
</feature>
<feature type="compositionally biased region" description="Low complexity" evidence="2">
    <location>
        <begin position="2826"/>
        <end position="2838"/>
    </location>
</feature>
<dbReference type="RefSeq" id="XP_042928465.1">
    <property type="nucleotide sequence ID" value="XM_043058551.1"/>
</dbReference>
<dbReference type="KEGG" id="cre:CHLRE_01g025767v5"/>
<accession>A0A2K3E6G2</accession>
<feature type="compositionally biased region" description="Gly residues" evidence="2">
    <location>
        <begin position="2197"/>
        <end position="2213"/>
    </location>
</feature>
<feature type="region of interest" description="Disordered" evidence="2">
    <location>
        <begin position="2272"/>
        <end position="2304"/>
    </location>
</feature>
<feature type="compositionally biased region" description="Low complexity" evidence="2">
    <location>
        <begin position="1315"/>
        <end position="1330"/>
    </location>
</feature>
<reference evidence="4 5" key="1">
    <citation type="journal article" date="2007" name="Science">
        <title>The Chlamydomonas genome reveals the evolution of key animal and plant functions.</title>
        <authorList>
            <person name="Merchant S.S."/>
            <person name="Prochnik S.E."/>
            <person name="Vallon O."/>
            <person name="Harris E.H."/>
            <person name="Karpowicz S.J."/>
            <person name="Witman G.B."/>
            <person name="Terry A."/>
            <person name="Salamov A."/>
            <person name="Fritz-Laylin L.K."/>
            <person name="Marechal-Drouard L."/>
            <person name="Marshall W.F."/>
            <person name="Qu L.H."/>
            <person name="Nelson D.R."/>
            <person name="Sanderfoot A.A."/>
            <person name="Spalding M.H."/>
            <person name="Kapitonov V.V."/>
            <person name="Ren Q."/>
            <person name="Ferris P."/>
            <person name="Lindquist E."/>
            <person name="Shapiro H."/>
            <person name="Lucas S.M."/>
            <person name="Grimwood J."/>
            <person name="Schmutz J."/>
            <person name="Cardol P."/>
            <person name="Cerutti H."/>
            <person name="Chanfreau G."/>
            <person name="Chen C.L."/>
            <person name="Cognat V."/>
            <person name="Croft M.T."/>
            <person name="Dent R."/>
            <person name="Dutcher S."/>
            <person name="Fernandez E."/>
            <person name="Fukuzawa H."/>
            <person name="Gonzalez-Ballester D."/>
            <person name="Gonzalez-Halphen D."/>
            <person name="Hallmann A."/>
            <person name="Hanikenne M."/>
            <person name="Hippler M."/>
            <person name="Inwood W."/>
            <person name="Jabbari K."/>
            <person name="Kalanon M."/>
            <person name="Kuras R."/>
            <person name="Lefebvre P.A."/>
            <person name="Lemaire S.D."/>
            <person name="Lobanov A.V."/>
            <person name="Lohr M."/>
            <person name="Manuell A."/>
            <person name="Meier I."/>
            <person name="Mets L."/>
            <person name="Mittag M."/>
            <person name="Mittelmeier T."/>
            <person name="Moroney J.V."/>
            <person name="Moseley J."/>
            <person name="Napoli C."/>
            <person name="Nedelcu A.M."/>
            <person name="Niyogi K."/>
            <person name="Novoselov S.V."/>
            <person name="Paulsen I.T."/>
            <person name="Pazour G."/>
            <person name="Purton S."/>
            <person name="Ral J.P."/>
            <person name="Riano-Pachon D.M."/>
            <person name="Riekhof W."/>
            <person name="Rymarquis L."/>
            <person name="Schroda M."/>
            <person name="Stern D."/>
            <person name="Umen J."/>
            <person name="Willows R."/>
            <person name="Wilson N."/>
            <person name="Zimmer S.L."/>
            <person name="Allmer J."/>
            <person name="Balk J."/>
            <person name="Bisova K."/>
            <person name="Chen C.J."/>
            <person name="Elias M."/>
            <person name="Gendler K."/>
            <person name="Hauser C."/>
            <person name="Lamb M.R."/>
            <person name="Ledford H."/>
            <person name="Long J.C."/>
            <person name="Minagawa J."/>
            <person name="Page M.D."/>
            <person name="Pan J."/>
            <person name="Pootakham W."/>
            <person name="Roje S."/>
            <person name="Rose A."/>
            <person name="Stahlberg E."/>
            <person name="Terauchi A.M."/>
            <person name="Yang P."/>
            <person name="Ball S."/>
            <person name="Bowler C."/>
            <person name="Dieckmann C.L."/>
            <person name="Gladyshev V.N."/>
            <person name="Green P."/>
            <person name="Jorgensen R."/>
            <person name="Mayfield S."/>
            <person name="Mueller-Roeber B."/>
            <person name="Rajamani S."/>
            <person name="Sayre R.T."/>
            <person name="Brokstein P."/>
            <person name="Dubchak I."/>
            <person name="Goodstein D."/>
            <person name="Hornick L."/>
            <person name="Huang Y.W."/>
            <person name="Jhaveri J."/>
            <person name="Luo Y."/>
            <person name="Martinez D."/>
            <person name="Ngau W.C."/>
            <person name="Otillar B."/>
            <person name="Poliakov A."/>
            <person name="Porter A."/>
            <person name="Szajkowski L."/>
            <person name="Werner G."/>
            <person name="Zhou K."/>
            <person name="Grigoriev I.V."/>
            <person name="Rokhsar D.S."/>
            <person name="Grossman A.R."/>
        </authorList>
    </citation>
    <scope>NUCLEOTIDE SEQUENCE [LARGE SCALE GENOMIC DNA]</scope>
    <source>
        <strain evidence="5">CC-503</strain>
    </source>
</reference>
<feature type="compositionally biased region" description="Low complexity" evidence="2">
    <location>
        <begin position="1653"/>
        <end position="1672"/>
    </location>
</feature>
<feature type="compositionally biased region" description="Low complexity" evidence="2">
    <location>
        <begin position="2443"/>
        <end position="2475"/>
    </location>
</feature>
<feature type="compositionally biased region" description="Low complexity" evidence="2">
    <location>
        <begin position="1206"/>
        <end position="1222"/>
    </location>
</feature>
<name>A0A2K3E6G2_CHLRE</name>
<dbReference type="InParanoid" id="A0A2K3E6G2"/>
<feature type="region of interest" description="Disordered" evidence="2">
    <location>
        <begin position="1947"/>
        <end position="2036"/>
    </location>
</feature>
<comment type="similarity">
    <text evidence="1">Belongs to the TCP10 family.</text>
</comment>
<feature type="compositionally biased region" description="Low complexity" evidence="2">
    <location>
        <begin position="1544"/>
        <end position="1562"/>
    </location>
</feature>
<keyword evidence="5" id="KW-1185">Reference proteome</keyword>
<evidence type="ECO:0000313" key="4">
    <source>
        <dbReference type="EMBL" id="PNW88353.1"/>
    </source>
</evidence>
<feature type="region of interest" description="Disordered" evidence="2">
    <location>
        <begin position="2514"/>
        <end position="2644"/>
    </location>
</feature>
<feature type="region of interest" description="Disordered" evidence="2">
    <location>
        <begin position="2370"/>
        <end position="2390"/>
    </location>
</feature>
<feature type="region of interest" description="Disordered" evidence="2">
    <location>
        <begin position="2697"/>
        <end position="2793"/>
    </location>
</feature>
<feature type="region of interest" description="Disordered" evidence="2">
    <location>
        <begin position="1432"/>
        <end position="1495"/>
    </location>
</feature>
<feature type="compositionally biased region" description="Low complexity" evidence="2">
    <location>
        <begin position="2583"/>
        <end position="2605"/>
    </location>
</feature>
<evidence type="ECO:0000256" key="1">
    <source>
        <dbReference type="ARBA" id="ARBA00005627"/>
    </source>
</evidence>
<feature type="compositionally biased region" description="Low complexity" evidence="2">
    <location>
        <begin position="1950"/>
        <end position="1996"/>
    </location>
</feature>
<feature type="compositionally biased region" description="Low complexity" evidence="2">
    <location>
        <begin position="2275"/>
        <end position="2284"/>
    </location>
</feature>
<feature type="compositionally biased region" description="Polar residues" evidence="2">
    <location>
        <begin position="1813"/>
        <end position="1831"/>
    </location>
</feature>
<feature type="compositionally biased region" description="Gly residues" evidence="2">
    <location>
        <begin position="1640"/>
        <end position="1652"/>
    </location>
</feature>
<dbReference type="ExpressionAtlas" id="A0A2K3E6G2">
    <property type="expression patterns" value="baseline and differential"/>
</dbReference>
<feature type="compositionally biased region" description="Low complexity" evidence="2">
    <location>
        <begin position="1871"/>
        <end position="1883"/>
    </location>
</feature>
<dbReference type="InterPro" id="IPR013665">
    <property type="entry name" value="Sfi1_dom"/>
</dbReference>
<feature type="region of interest" description="Disordered" evidence="2">
    <location>
        <begin position="2820"/>
        <end position="2851"/>
    </location>
</feature>
<feature type="compositionally biased region" description="Low complexity" evidence="2">
    <location>
        <begin position="1451"/>
        <end position="1466"/>
    </location>
</feature>
<feature type="compositionally biased region" description="Polar residues" evidence="2">
    <location>
        <begin position="2561"/>
        <end position="2574"/>
    </location>
</feature>
<protein>
    <recommendedName>
        <fullName evidence="3">Sfi1 spindle body domain-containing protein</fullName>
    </recommendedName>
</protein>
<evidence type="ECO:0000259" key="3">
    <source>
        <dbReference type="Pfam" id="PF08457"/>
    </source>
</evidence>
<feature type="compositionally biased region" description="Low complexity" evidence="2">
    <location>
        <begin position="1836"/>
        <end position="1853"/>
    </location>
</feature>
<feature type="region of interest" description="Disordered" evidence="2">
    <location>
        <begin position="1615"/>
        <end position="1900"/>
    </location>
</feature>
<dbReference type="PANTHER" id="PTHR10331">
    <property type="entry name" value="T COMPLEX PROTEIN 10"/>
    <property type="match status" value="1"/>
</dbReference>
<feature type="compositionally biased region" description="Pro residues" evidence="2">
    <location>
        <begin position="1764"/>
        <end position="1773"/>
    </location>
</feature>
<evidence type="ECO:0000313" key="5">
    <source>
        <dbReference type="Proteomes" id="UP000006906"/>
    </source>
</evidence>
<dbReference type="Gramene" id="PNW88353">
    <property type="protein sequence ID" value="PNW88353"/>
    <property type="gene ID" value="CHLRE_01g025767v5"/>
</dbReference>
<feature type="region of interest" description="Disordered" evidence="2">
    <location>
        <begin position="2184"/>
        <end position="2213"/>
    </location>
</feature>